<reference evidence="2 3" key="1">
    <citation type="submission" date="2023-07" db="EMBL/GenBank/DDBJ databases">
        <title>Genomic Encyclopedia of Type Strains, Phase IV (KMG-IV): sequencing the most valuable type-strain genomes for metagenomic binning, comparative biology and taxonomic classification.</title>
        <authorList>
            <person name="Goeker M."/>
        </authorList>
    </citation>
    <scope>NUCLEOTIDE SEQUENCE [LARGE SCALE GENOMIC DNA]</scope>
    <source>
        <strain evidence="2 3">T98</strain>
    </source>
</reference>
<keyword evidence="1" id="KW-0732">Signal</keyword>
<feature type="signal peptide" evidence="1">
    <location>
        <begin position="1"/>
        <end position="28"/>
    </location>
</feature>
<sequence>MATKSKKMVLSLLASASLLTLIVPSTYAAEPVAETSTYAVSSVVVTTNYTEEDMDPIVSPFSLLTNYSFGPLSVNDFTTTAWFNHYSYGNITVKLAQYPSYGSGTVSIEYILRASEKNSIPIAGNYSSATKTITFDNVQAGTYALEIKNIGELQLLVDMDQSMIK</sequence>
<proteinExistence type="predicted"/>
<organism evidence="2 3">
    <name type="scientific">Paenibacillus forsythiae</name>
    <dbReference type="NCBI Taxonomy" id="365616"/>
    <lineage>
        <taxon>Bacteria</taxon>
        <taxon>Bacillati</taxon>
        <taxon>Bacillota</taxon>
        <taxon>Bacilli</taxon>
        <taxon>Bacillales</taxon>
        <taxon>Paenibacillaceae</taxon>
        <taxon>Paenibacillus</taxon>
    </lineage>
</organism>
<feature type="chain" id="PRO_5045491368" evidence="1">
    <location>
        <begin position="29"/>
        <end position="165"/>
    </location>
</feature>
<dbReference type="EMBL" id="JAUSUY010000003">
    <property type="protein sequence ID" value="MDT3425293.1"/>
    <property type="molecule type" value="Genomic_DNA"/>
</dbReference>
<accession>A0ABU3H396</accession>
<dbReference type="RefSeq" id="WP_156940267.1">
    <property type="nucleotide sequence ID" value="NZ_JAUSUY010000003.1"/>
</dbReference>
<evidence type="ECO:0000313" key="3">
    <source>
        <dbReference type="Proteomes" id="UP001248709"/>
    </source>
</evidence>
<gene>
    <name evidence="2" type="ORF">J2Z22_000809</name>
</gene>
<name>A0ABU3H396_9BACL</name>
<evidence type="ECO:0000256" key="1">
    <source>
        <dbReference type="SAM" id="SignalP"/>
    </source>
</evidence>
<evidence type="ECO:0000313" key="2">
    <source>
        <dbReference type="EMBL" id="MDT3425293.1"/>
    </source>
</evidence>
<keyword evidence="3" id="KW-1185">Reference proteome</keyword>
<dbReference type="Proteomes" id="UP001248709">
    <property type="component" value="Unassembled WGS sequence"/>
</dbReference>
<comment type="caution">
    <text evidence="2">The sequence shown here is derived from an EMBL/GenBank/DDBJ whole genome shotgun (WGS) entry which is preliminary data.</text>
</comment>
<protein>
    <submittedName>
        <fullName evidence="2">Uncharacterized protein</fullName>
    </submittedName>
</protein>